<protein>
    <recommendedName>
        <fullName evidence="2">C2 domain-containing protein</fullName>
    </recommendedName>
</protein>
<evidence type="ECO:0000259" key="2">
    <source>
        <dbReference type="PROSITE" id="PS50004"/>
    </source>
</evidence>
<dbReference type="EMBL" id="OZ023705">
    <property type="protein sequence ID" value="CAK9874678.1"/>
    <property type="molecule type" value="Genomic_DNA"/>
</dbReference>
<evidence type="ECO:0000313" key="3">
    <source>
        <dbReference type="EMBL" id="CAK9874678.1"/>
    </source>
</evidence>
<feature type="region of interest" description="Disordered" evidence="1">
    <location>
        <begin position="141"/>
        <end position="162"/>
    </location>
</feature>
<dbReference type="Pfam" id="PF00168">
    <property type="entry name" value="C2"/>
    <property type="match status" value="1"/>
</dbReference>
<keyword evidence="4" id="KW-1185">Reference proteome</keyword>
<proteinExistence type="predicted"/>
<dbReference type="PROSITE" id="PS50004">
    <property type="entry name" value="C2"/>
    <property type="match status" value="1"/>
</dbReference>
<dbReference type="PANTHER" id="PTHR47052:SF3">
    <property type="entry name" value="INGRESSION PROTEIN 1"/>
    <property type="match status" value="1"/>
</dbReference>
<dbReference type="PANTHER" id="PTHR47052">
    <property type="entry name" value="CONSERVED SERINE PROLINE-RICH PROTEIN (AFU_ORTHOLOGUE AFUA_2G01790)"/>
    <property type="match status" value="1"/>
</dbReference>
<dbReference type="CDD" id="cd00030">
    <property type="entry name" value="C2"/>
    <property type="match status" value="1"/>
</dbReference>
<evidence type="ECO:0000256" key="1">
    <source>
        <dbReference type="SAM" id="MobiDB-lite"/>
    </source>
</evidence>
<feature type="compositionally biased region" description="Low complexity" evidence="1">
    <location>
        <begin position="151"/>
        <end position="162"/>
    </location>
</feature>
<reference evidence="3" key="1">
    <citation type="submission" date="2024-03" db="EMBL/GenBank/DDBJ databases">
        <authorList>
            <consortium name="ELIXIR-Norway"/>
            <consortium name="Elixir Norway"/>
        </authorList>
    </citation>
    <scope>NUCLEOTIDE SEQUENCE</scope>
</reference>
<gene>
    <name evidence="3" type="ORF">CSSPJE1EN2_LOCUS16945</name>
</gene>
<sequence length="162" mass="18433">MYCRFYRKRLGDRSGFFRRGLQRIFVDVKNLDEIEQGSSRQDRMWLSSMVPPNFAPEPTQVSYGGRNPSFNHTFVVPLAKGVRELTASVWNSNSISSHDHIGSARIPLDKALSSGDDDTTWQLKSESRRNAGELRLIIHFTKDGGEDEARGQQQRSNQRGSM</sequence>
<organism evidence="3 4">
    <name type="scientific">Sphagnum jensenii</name>
    <dbReference type="NCBI Taxonomy" id="128206"/>
    <lineage>
        <taxon>Eukaryota</taxon>
        <taxon>Viridiplantae</taxon>
        <taxon>Streptophyta</taxon>
        <taxon>Embryophyta</taxon>
        <taxon>Bryophyta</taxon>
        <taxon>Sphagnophytina</taxon>
        <taxon>Sphagnopsida</taxon>
        <taxon>Sphagnales</taxon>
        <taxon>Sphagnaceae</taxon>
        <taxon>Sphagnum</taxon>
    </lineage>
</organism>
<dbReference type="SUPFAM" id="SSF49562">
    <property type="entry name" value="C2 domain (Calcium/lipid-binding domain, CaLB)"/>
    <property type="match status" value="1"/>
</dbReference>
<dbReference type="InterPro" id="IPR052981">
    <property type="entry name" value="Ingression_C2_domain"/>
</dbReference>
<dbReference type="InterPro" id="IPR035892">
    <property type="entry name" value="C2_domain_sf"/>
</dbReference>
<dbReference type="Proteomes" id="UP001497522">
    <property type="component" value="Chromosome 4"/>
</dbReference>
<feature type="compositionally biased region" description="Basic and acidic residues" evidence="1">
    <location>
        <begin position="141"/>
        <end position="150"/>
    </location>
</feature>
<dbReference type="Gene3D" id="2.60.40.150">
    <property type="entry name" value="C2 domain"/>
    <property type="match status" value="1"/>
</dbReference>
<feature type="domain" description="C2" evidence="2">
    <location>
        <begin position="1"/>
        <end position="122"/>
    </location>
</feature>
<dbReference type="InterPro" id="IPR000008">
    <property type="entry name" value="C2_dom"/>
</dbReference>
<evidence type="ECO:0000313" key="4">
    <source>
        <dbReference type="Proteomes" id="UP001497522"/>
    </source>
</evidence>
<accession>A0ABP1BGH8</accession>
<name>A0ABP1BGH8_9BRYO</name>